<dbReference type="RefSeq" id="WP_377717747.1">
    <property type="nucleotide sequence ID" value="NZ_JBHSAM010000014.1"/>
</dbReference>
<dbReference type="PANTHER" id="PTHR43420:SF47">
    <property type="entry name" value="N-ACETYLTRANSFERASE DOMAIN-CONTAINING PROTEIN"/>
    <property type="match status" value="1"/>
</dbReference>
<dbReference type="PROSITE" id="PS51186">
    <property type="entry name" value="GNAT"/>
    <property type="match status" value="1"/>
</dbReference>
<evidence type="ECO:0000313" key="5">
    <source>
        <dbReference type="Proteomes" id="UP001595715"/>
    </source>
</evidence>
<accession>A0ABV8JXV5</accession>
<proteinExistence type="predicted"/>
<reference evidence="5" key="1">
    <citation type="journal article" date="2019" name="Int. J. Syst. Evol. Microbiol.">
        <title>The Global Catalogue of Microorganisms (GCM) 10K type strain sequencing project: providing services to taxonomists for standard genome sequencing and annotation.</title>
        <authorList>
            <consortium name="The Broad Institute Genomics Platform"/>
            <consortium name="The Broad Institute Genome Sequencing Center for Infectious Disease"/>
            <person name="Wu L."/>
            <person name="Ma J."/>
        </authorList>
    </citation>
    <scope>NUCLEOTIDE SEQUENCE [LARGE SCALE GENOMIC DNA]</scope>
    <source>
        <strain evidence="5">IBRC-M 10987</strain>
    </source>
</reference>
<keyword evidence="5" id="KW-1185">Reference proteome</keyword>
<dbReference type="PANTHER" id="PTHR43420">
    <property type="entry name" value="ACETYLTRANSFERASE"/>
    <property type="match status" value="1"/>
</dbReference>
<evidence type="ECO:0000259" key="3">
    <source>
        <dbReference type="PROSITE" id="PS51186"/>
    </source>
</evidence>
<dbReference type="Gene3D" id="3.40.630.30">
    <property type="match status" value="1"/>
</dbReference>
<evidence type="ECO:0000313" key="4">
    <source>
        <dbReference type="EMBL" id="MFC4099056.1"/>
    </source>
</evidence>
<evidence type="ECO:0000256" key="2">
    <source>
        <dbReference type="ARBA" id="ARBA00023315"/>
    </source>
</evidence>
<feature type="domain" description="N-acetyltransferase" evidence="3">
    <location>
        <begin position="4"/>
        <end position="166"/>
    </location>
</feature>
<dbReference type="CDD" id="cd04301">
    <property type="entry name" value="NAT_SF"/>
    <property type="match status" value="1"/>
</dbReference>
<comment type="caution">
    <text evidence="4">The sequence shown here is derived from an EMBL/GenBank/DDBJ whole genome shotgun (WGS) entry which is preliminary data.</text>
</comment>
<dbReference type="SUPFAM" id="SSF55729">
    <property type="entry name" value="Acyl-CoA N-acyltransferases (Nat)"/>
    <property type="match status" value="1"/>
</dbReference>
<keyword evidence="2" id="KW-0012">Acyltransferase</keyword>
<dbReference type="InterPro" id="IPR000182">
    <property type="entry name" value="GNAT_dom"/>
</dbReference>
<dbReference type="InterPro" id="IPR050680">
    <property type="entry name" value="YpeA/RimI_acetyltransf"/>
</dbReference>
<keyword evidence="1" id="KW-0808">Transferase</keyword>
<dbReference type="Proteomes" id="UP001595715">
    <property type="component" value="Unassembled WGS sequence"/>
</dbReference>
<dbReference type="InterPro" id="IPR016181">
    <property type="entry name" value="Acyl_CoA_acyltransferase"/>
</dbReference>
<protein>
    <submittedName>
        <fullName evidence="4">GNAT family N-acetyltransferase</fullName>
    </submittedName>
</protein>
<dbReference type="EMBL" id="JBHSAM010000014">
    <property type="protein sequence ID" value="MFC4099056.1"/>
    <property type="molecule type" value="Genomic_DNA"/>
</dbReference>
<organism evidence="4 5">
    <name type="scientific">Paenibacillus xanthanilyticus</name>
    <dbReference type="NCBI Taxonomy" id="1783531"/>
    <lineage>
        <taxon>Bacteria</taxon>
        <taxon>Bacillati</taxon>
        <taxon>Bacillota</taxon>
        <taxon>Bacilli</taxon>
        <taxon>Bacillales</taxon>
        <taxon>Paenibacillaceae</taxon>
        <taxon>Paenibacillus</taxon>
    </lineage>
</organism>
<dbReference type="Pfam" id="PF00583">
    <property type="entry name" value="Acetyltransf_1"/>
    <property type="match status" value="1"/>
</dbReference>
<sequence>MSVPLQRVNSEENIAELARLASDIWREYYIAIITMEQIEYMIGKFQSAAAITDQIERQGYEYYAIQGDGAAVGYLSVKPEEGKLFLSKFYVAKAYRGRGYASQAMAFLEQLCQARSLSHIWLTVNRHNEASIAVYEKKGFRVVREQVADIGGGFVMDDYVMEKEIASLGSNAEG</sequence>
<evidence type="ECO:0000256" key="1">
    <source>
        <dbReference type="ARBA" id="ARBA00022679"/>
    </source>
</evidence>
<gene>
    <name evidence="4" type="ORF">ACFOZ8_05225</name>
</gene>
<name>A0ABV8JXV5_9BACL</name>